<dbReference type="InterPro" id="IPR003660">
    <property type="entry name" value="HAMP_dom"/>
</dbReference>
<dbReference type="SUPFAM" id="SSF47384">
    <property type="entry name" value="Homodimeric domain of signal transducing histidine kinase"/>
    <property type="match status" value="1"/>
</dbReference>
<dbReference type="PANTHER" id="PTHR45436:SF5">
    <property type="entry name" value="SENSOR HISTIDINE KINASE TRCS"/>
    <property type="match status" value="1"/>
</dbReference>
<dbReference type="CDD" id="cd00075">
    <property type="entry name" value="HATPase"/>
    <property type="match status" value="1"/>
</dbReference>
<comment type="catalytic activity">
    <reaction evidence="1">
        <text>ATP + protein L-histidine = ADP + protein N-phospho-L-histidine.</text>
        <dbReference type="EC" id="2.7.13.3"/>
    </reaction>
</comment>
<evidence type="ECO:0000256" key="8">
    <source>
        <dbReference type="ARBA" id="ARBA00022989"/>
    </source>
</evidence>
<gene>
    <name evidence="14" type="ORF">LK09_05560</name>
</gene>
<accession>A0A0B2A9N0</accession>
<dbReference type="SMART" id="SM00388">
    <property type="entry name" value="HisKA"/>
    <property type="match status" value="1"/>
</dbReference>
<dbReference type="GO" id="GO:0005886">
    <property type="term" value="C:plasma membrane"/>
    <property type="evidence" value="ECO:0007669"/>
    <property type="project" value="UniProtKB-SubCell"/>
</dbReference>
<evidence type="ECO:0000256" key="7">
    <source>
        <dbReference type="ARBA" id="ARBA00022777"/>
    </source>
</evidence>
<feature type="domain" description="Histidine kinase" evidence="12">
    <location>
        <begin position="276"/>
        <end position="484"/>
    </location>
</feature>
<feature type="transmembrane region" description="Helical" evidence="11">
    <location>
        <begin position="193"/>
        <end position="215"/>
    </location>
</feature>
<reference evidence="14 15" key="1">
    <citation type="submission" date="2014-11" db="EMBL/GenBank/DDBJ databases">
        <title>Genome sequence of Microbacterium mangrovi MUSC 115(T).</title>
        <authorList>
            <person name="Lee L.-H."/>
        </authorList>
    </citation>
    <scope>NUCLEOTIDE SEQUENCE [LARGE SCALE GENOMIC DNA]</scope>
    <source>
        <strain evidence="14 15">MUSC 115</strain>
    </source>
</reference>
<keyword evidence="6 11" id="KW-0812">Transmembrane</keyword>
<evidence type="ECO:0000259" key="13">
    <source>
        <dbReference type="PROSITE" id="PS50885"/>
    </source>
</evidence>
<comment type="subcellular location">
    <subcellularLocation>
        <location evidence="2">Cell membrane</location>
    </subcellularLocation>
</comment>
<dbReference type="CDD" id="cd00082">
    <property type="entry name" value="HisKA"/>
    <property type="match status" value="1"/>
</dbReference>
<keyword evidence="5" id="KW-0808">Transferase</keyword>
<dbReference type="RefSeq" id="WP_039396994.1">
    <property type="nucleotide sequence ID" value="NZ_JTDK01000006.1"/>
</dbReference>
<evidence type="ECO:0000256" key="2">
    <source>
        <dbReference type="ARBA" id="ARBA00004236"/>
    </source>
</evidence>
<comment type="caution">
    <text evidence="14">The sequence shown here is derived from an EMBL/GenBank/DDBJ whole genome shotgun (WGS) entry which is preliminary data.</text>
</comment>
<evidence type="ECO:0000256" key="3">
    <source>
        <dbReference type="ARBA" id="ARBA00012438"/>
    </source>
</evidence>
<dbReference type="InterPro" id="IPR005467">
    <property type="entry name" value="His_kinase_dom"/>
</dbReference>
<dbReference type="AlphaFoldDB" id="A0A0B2A9N0"/>
<keyword evidence="10 11" id="KW-0472">Membrane</keyword>
<keyword evidence="9" id="KW-0902">Two-component regulatory system</keyword>
<dbReference type="Proteomes" id="UP000031030">
    <property type="component" value="Unassembled WGS sequence"/>
</dbReference>
<dbReference type="InterPro" id="IPR036890">
    <property type="entry name" value="HATPase_C_sf"/>
</dbReference>
<dbReference type="PRINTS" id="PR00344">
    <property type="entry name" value="BCTRLSENSOR"/>
</dbReference>
<dbReference type="SUPFAM" id="SSF55874">
    <property type="entry name" value="ATPase domain of HSP90 chaperone/DNA topoisomerase II/histidine kinase"/>
    <property type="match status" value="1"/>
</dbReference>
<name>A0A0B2A9N0_9MICO</name>
<feature type="transmembrane region" description="Helical" evidence="11">
    <location>
        <begin position="12"/>
        <end position="36"/>
    </location>
</feature>
<evidence type="ECO:0000256" key="10">
    <source>
        <dbReference type="ARBA" id="ARBA00023136"/>
    </source>
</evidence>
<evidence type="ECO:0000256" key="1">
    <source>
        <dbReference type="ARBA" id="ARBA00000085"/>
    </source>
</evidence>
<dbReference type="Pfam" id="PF02518">
    <property type="entry name" value="HATPase_c"/>
    <property type="match status" value="1"/>
</dbReference>
<keyword evidence="15" id="KW-1185">Reference proteome</keyword>
<dbReference type="Gene3D" id="6.10.340.10">
    <property type="match status" value="1"/>
</dbReference>
<evidence type="ECO:0000256" key="11">
    <source>
        <dbReference type="SAM" id="Phobius"/>
    </source>
</evidence>
<dbReference type="InterPro" id="IPR050428">
    <property type="entry name" value="TCS_sensor_his_kinase"/>
</dbReference>
<dbReference type="InterPro" id="IPR004358">
    <property type="entry name" value="Sig_transdc_His_kin-like_C"/>
</dbReference>
<dbReference type="SUPFAM" id="SSF158472">
    <property type="entry name" value="HAMP domain-like"/>
    <property type="match status" value="1"/>
</dbReference>
<dbReference type="Pfam" id="PF00512">
    <property type="entry name" value="HisKA"/>
    <property type="match status" value="1"/>
</dbReference>
<evidence type="ECO:0000313" key="14">
    <source>
        <dbReference type="EMBL" id="KHK98463.1"/>
    </source>
</evidence>
<sequence length="504" mass="53414">MESTRQPVSARARILGAILAVACIGLAVVGSVTFIVQRERAFADIDKRLDSQVSSLQSVAAAGTPTVAPDPALTPATPLNIRDYPSVDLYLKNAVSLLVPGPNEASLALIDGTARYRPTTLSGFDISRDTAFIHRVVAETRTARTAVRGTATTPQGALRYIAVPVTKPGDPERGVYVRAVNLDRELAPVSASALTYALAALVMLAAIGTVGWFVVGRLLSPIRHLRDTADAITLTDLGARIPEQGNDDISAMTRTVNSMLDRLEGSVDVQRQLLDDVRHELKTPITIVRGHLEVMDATDPDDVRSTREIGIAELDRMTRLVEDIDALASVEGADVLTVSDVDVTALTRRMGDLVAVIPGHTWAIAAIYNGVVAGDADRLLQAWLQLADNAAKYTPEGSAIDLGSDADSSHVHLWMRDHGPGIPPAARHRIFRRFDRAGGSRGISGSGLGLAIVDAIARAHGGSVAVTDTAGGGATFTIALPLRAEHLPSPVRAGDVLLQREAVE</sequence>
<dbReference type="STRING" id="1348253.LK09_05560"/>
<organism evidence="14 15">
    <name type="scientific">Microbacterium mangrovi</name>
    <dbReference type="NCBI Taxonomy" id="1348253"/>
    <lineage>
        <taxon>Bacteria</taxon>
        <taxon>Bacillati</taxon>
        <taxon>Actinomycetota</taxon>
        <taxon>Actinomycetes</taxon>
        <taxon>Micrococcales</taxon>
        <taxon>Microbacteriaceae</taxon>
        <taxon>Microbacterium</taxon>
    </lineage>
</organism>
<evidence type="ECO:0000313" key="15">
    <source>
        <dbReference type="Proteomes" id="UP000031030"/>
    </source>
</evidence>
<dbReference type="PROSITE" id="PS50109">
    <property type="entry name" value="HIS_KIN"/>
    <property type="match status" value="1"/>
</dbReference>
<protein>
    <recommendedName>
        <fullName evidence="3">histidine kinase</fullName>
        <ecNumber evidence="3">2.7.13.3</ecNumber>
    </recommendedName>
</protein>
<keyword evidence="4" id="KW-0597">Phosphoprotein</keyword>
<keyword evidence="8 11" id="KW-1133">Transmembrane helix</keyword>
<dbReference type="PANTHER" id="PTHR45436">
    <property type="entry name" value="SENSOR HISTIDINE KINASE YKOH"/>
    <property type="match status" value="1"/>
</dbReference>
<dbReference type="Pfam" id="PF00672">
    <property type="entry name" value="HAMP"/>
    <property type="match status" value="1"/>
</dbReference>
<dbReference type="InterPro" id="IPR036097">
    <property type="entry name" value="HisK_dim/P_sf"/>
</dbReference>
<evidence type="ECO:0000256" key="6">
    <source>
        <dbReference type="ARBA" id="ARBA00022692"/>
    </source>
</evidence>
<dbReference type="EC" id="2.7.13.3" evidence="3"/>
<dbReference type="EMBL" id="JTDK01000006">
    <property type="protein sequence ID" value="KHK98463.1"/>
    <property type="molecule type" value="Genomic_DNA"/>
</dbReference>
<keyword evidence="7 14" id="KW-0418">Kinase</keyword>
<dbReference type="SMART" id="SM00387">
    <property type="entry name" value="HATPase_c"/>
    <property type="match status" value="1"/>
</dbReference>
<proteinExistence type="predicted"/>
<evidence type="ECO:0000259" key="12">
    <source>
        <dbReference type="PROSITE" id="PS50109"/>
    </source>
</evidence>
<feature type="domain" description="HAMP" evidence="13">
    <location>
        <begin position="216"/>
        <end position="268"/>
    </location>
</feature>
<dbReference type="InterPro" id="IPR003594">
    <property type="entry name" value="HATPase_dom"/>
</dbReference>
<dbReference type="InterPro" id="IPR003661">
    <property type="entry name" value="HisK_dim/P_dom"/>
</dbReference>
<dbReference type="CDD" id="cd06225">
    <property type="entry name" value="HAMP"/>
    <property type="match status" value="1"/>
</dbReference>
<evidence type="ECO:0000256" key="4">
    <source>
        <dbReference type="ARBA" id="ARBA00022553"/>
    </source>
</evidence>
<dbReference type="Gene3D" id="1.10.287.130">
    <property type="match status" value="1"/>
</dbReference>
<dbReference type="PROSITE" id="PS50885">
    <property type="entry name" value="HAMP"/>
    <property type="match status" value="1"/>
</dbReference>
<dbReference type="SMART" id="SM00304">
    <property type="entry name" value="HAMP"/>
    <property type="match status" value="1"/>
</dbReference>
<dbReference type="GO" id="GO:0000155">
    <property type="term" value="F:phosphorelay sensor kinase activity"/>
    <property type="evidence" value="ECO:0007669"/>
    <property type="project" value="InterPro"/>
</dbReference>
<dbReference type="Gene3D" id="3.30.565.10">
    <property type="entry name" value="Histidine kinase-like ATPase, C-terminal domain"/>
    <property type="match status" value="1"/>
</dbReference>
<evidence type="ECO:0000256" key="5">
    <source>
        <dbReference type="ARBA" id="ARBA00022679"/>
    </source>
</evidence>
<evidence type="ECO:0000256" key="9">
    <source>
        <dbReference type="ARBA" id="ARBA00023012"/>
    </source>
</evidence>